<organism evidence="1 2">
    <name type="scientific">Corynebacterium timonense</name>
    <dbReference type="NCBI Taxonomy" id="441500"/>
    <lineage>
        <taxon>Bacteria</taxon>
        <taxon>Bacillati</taxon>
        <taxon>Actinomycetota</taxon>
        <taxon>Actinomycetes</taxon>
        <taxon>Mycobacteriales</taxon>
        <taxon>Corynebacteriaceae</taxon>
        <taxon>Corynebacterium</taxon>
    </lineage>
</organism>
<name>A0A1H1T0M0_9CORY</name>
<dbReference type="EMBL" id="LT629765">
    <property type="protein sequence ID" value="SDS53698.1"/>
    <property type="molecule type" value="Genomic_DNA"/>
</dbReference>
<dbReference type="STRING" id="1203190.GCA_000312345_01050"/>
<evidence type="ECO:0000313" key="1">
    <source>
        <dbReference type="EMBL" id="SDS53698.1"/>
    </source>
</evidence>
<keyword evidence="2" id="KW-1185">Reference proteome</keyword>
<accession>A0A1H1T0M0</accession>
<proteinExistence type="predicted"/>
<evidence type="ECO:0000313" key="2">
    <source>
        <dbReference type="Proteomes" id="UP000182237"/>
    </source>
</evidence>
<sequence>MGLFGKKRTEQPAPAVGAVTLERAIEVCRQAGLRVDPMTTGGHLVEVNGLQIVMAQAHNHLALGTFFLAGEGENYAPASRSTSDWVIEHNNGNNGPVAFITEQTYEGAMRVILHCEYRILDGLELSDAQFRDEVLYGLDGVSRGIWQFVEFKDSWG</sequence>
<dbReference type="Proteomes" id="UP000182237">
    <property type="component" value="Chromosome I"/>
</dbReference>
<dbReference type="AlphaFoldDB" id="A0A1H1T0M0"/>
<reference evidence="1 2" key="1">
    <citation type="submission" date="2016-10" db="EMBL/GenBank/DDBJ databases">
        <authorList>
            <person name="de Groot N.N."/>
        </authorList>
    </citation>
    <scope>NUCLEOTIDE SEQUENCE [LARGE SCALE GENOMIC DNA]</scope>
    <source>
        <strain evidence="1 2">DSM 45434</strain>
    </source>
</reference>
<gene>
    <name evidence="1" type="ORF">SAMN04488539_1870</name>
</gene>
<dbReference type="eggNOG" id="ENOG5031V50">
    <property type="taxonomic scope" value="Bacteria"/>
</dbReference>
<protein>
    <submittedName>
        <fullName evidence="1">Uncharacterized protein</fullName>
    </submittedName>
</protein>